<protein>
    <submittedName>
        <fullName evidence="1">Uncharacterized protein</fullName>
    </submittedName>
</protein>
<name>A0ABT7GJX5_9GAMM</name>
<proteinExistence type="predicted"/>
<organism evidence="1 2">
    <name type="scientific">Serratia nevei</name>
    <dbReference type="NCBI Taxonomy" id="2703794"/>
    <lineage>
        <taxon>Bacteria</taxon>
        <taxon>Pseudomonadati</taxon>
        <taxon>Pseudomonadota</taxon>
        <taxon>Gammaproteobacteria</taxon>
        <taxon>Enterobacterales</taxon>
        <taxon>Yersiniaceae</taxon>
        <taxon>Serratia</taxon>
    </lineage>
</organism>
<evidence type="ECO:0000313" key="1">
    <source>
        <dbReference type="EMBL" id="MDK5174081.1"/>
    </source>
</evidence>
<keyword evidence="2" id="KW-1185">Reference proteome</keyword>
<dbReference type="Proteomes" id="UP001174748">
    <property type="component" value="Unassembled WGS sequence"/>
</dbReference>
<comment type="caution">
    <text evidence="1">The sequence shown here is derived from an EMBL/GenBank/DDBJ whole genome shotgun (WGS) entry which is preliminary data.</text>
</comment>
<accession>A0ABT7GJX5</accession>
<dbReference type="EMBL" id="JARTOI010000099">
    <property type="protein sequence ID" value="MDK5174081.1"/>
    <property type="molecule type" value="Genomic_DNA"/>
</dbReference>
<dbReference type="RefSeq" id="WP_201621345.1">
    <property type="nucleotide sequence ID" value="NZ_JARTMB010000081.1"/>
</dbReference>
<evidence type="ECO:0000313" key="2">
    <source>
        <dbReference type="Proteomes" id="UP001174748"/>
    </source>
</evidence>
<sequence>MTFVSLMNKVKSRKPSSPFVKFRKNKSGSSGGCFNRAMPFRGKSVDIEIDYDNKKIRVAENPEGFRVDNRIGVFSCSSLIFDEVGAERIYLTLGDDGWWYGSYGKGDNHG</sequence>
<reference evidence="1" key="1">
    <citation type="submission" date="2023-01" db="EMBL/GenBank/DDBJ databases">
        <title>Genomic dissection of endemic carbapenem resistance: metallo-beta-lactamase gene dissemination through clonal, plasmid and integron transfer pathways.</title>
        <authorList>
            <person name="Macesic N."/>
        </authorList>
    </citation>
    <scope>NUCLEOTIDE SEQUENCE</scope>
    <source>
        <strain evidence="1">CPO382</strain>
    </source>
</reference>
<gene>
    <name evidence="1" type="ORF">P9921_27020</name>
</gene>